<evidence type="ECO:0000313" key="18">
    <source>
        <dbReference type="Proteomes" id="UP001054945"/>
    </source>
</evidence>
<feature type="region of interest" description="Disordered" evidence="12">
    <location>
        <begin position="782"/>
        <end position="807"/>
    </location>
</feature>
<evidence type="ECO:0000256" key="13">
    <source>
        <dbReference type="SAM" id="Phobius"/>
    </source>
</evidence>
<dbReference type="InterPro" id="IPR046338">
    <property type="entry name" value="GAIN_dom_sf"/>
</dbReference>
<evidence type="ECO:0000259" key="14">
    <source>
        <dbReference type="PROSITE" id="PS50221"/>
    </source>
</evidence>
<feature type="region of interest" description="Disordered" evidence="12">
    <location>
        <begin position="317"/>
        <end position="342"/>
    </location>
</feature>
<dbReference type="Gene3D" id="1.20.1070.10">
    <property type="entry name" value="Rhodopsin 7-helix transmembrane proteins"/>
    <property type="match status" value="1"/>
</dbReference>
<dbReference type="SUPFAM" id="SSF81321">
    <property type="entry name" value="Family A G protein-coupled receptor-like"/>
    <property type="match status" value="1"/>
</dbReference>
<evidence type="ECO:0000259" key="15">
    <source>
        <dbReference type="PROSITE" id="PS50227"/>
    </source>
</evidence>
<feature type="domain" description="G-protein coupled receptors family 2 profile 2" evidence="16">
    <location>
        <begin position="535"/>
        <end position="761"/>
    </location>
</feature>
<dbReference type="Pfam" id="PF00002">
    <property type="entry name" value="7tm_2"/>
    <property type="match status" value="1"/>
</dbReference>
<feature type="transmembrane region" description="Helical" evidence="13">
    <location>
        <begin position="639"/>
        <end position="660"/>
    </location>
</feature>
<dbReference type="FunFam" id="1.20.1070.10:FF:000058">
    <property type="entry name" value="Adhesion G protein-coupled receptor F5"/>
    <property type="match status" value="1"/>
</dbReference>
<keyword evidence="18" id="KW-1185">Reference proteome</keyword>
<evidence type="ECO:0000256" key="4">
    <source>
        <dbReference type="ARBA" id="ARBA00022729"/>
    </source>
</evidence>
<feature type="transmembrane region" description="Helical" evidence="13">
    <location>
        <begin position="570"/>
        <end position="587"/>
    </location>
</feature>
<comment type="similarity">
    <text evidence="2">Belongs to the G-protein coupled receptor 2 family. Adhesion G-protein coupled receptor (ADGR) subfamily.</text>
</comment>
<dbReference type="EMBL" id="BPLR01005561">
    <property type="protein sequence ID" value="GIY03302.1"/>
    <property type="molecule type" value="Genomic_DNA"/>
</dbReference>
<keyword evidence="11" id="KW-0807">Transducer</keyword>
<dbReference type="SMART" id="SM00303">
    <property type="entry name" value="GPS"/>
    <property type="match status" value="1"/>
</dbReference>
<protein>
    <submittedName>
        <fullName evidence="17">Adhesion G protein-coupled receptor L3</fullName>
    </submittedName>
</protein>
<organism evidence="17 18">
    <name type="scientific">Caerostris extrusa</name>
    <name type="common">Bark spider</name>
    <name type="synonym">Caerostris bankana</name>
    <dbReference type="NCBI Taxonomy" id="172846"/>
    <lineage>
        <taxon>Eukaryota</taxon>
        <taxon>Metazoa</taxon>
        <taxon>Ecdysozoa</taxon>
        <taxon>Arthropoda</taxon>
        <taxon>Chelicerata</taxon>
        <taxon>Arachnida</taxon>
        <taxon>Araneae</taxon>
        <taxon>Araneomorphae</taxon>
        <taxon>Entelegynae</taxon>
        <taxon>Araneoidea</taxon>
        <taxon>Araneidae</taxon>
        <taxon>Caerostris</taxon>
    </lineage>
</organism>
<feature type="transmembrane region" description="Helical" evidence="13">
    <location>
        <begin position="599"/>
        <end position="618"/>
    </location>
</feature>
<dbReference type="Proteomes" id="UP001054945">
    <property type="component" value="Unassembled WGS sequence"/>
</dbReference>
<evidence type="ECO:0000259" key="16">
    <source>
        <dbReference type="PROSITE" id="PS50261"/>
    </source>
</evidence>
<keyword evidence="3 13" id="KW-0812">Transmembrane</keyword>
<dbReference type="GO" id="GO:0004930">
    <property type="term" value="F:G protein-coupled receptor activity"/>
    <property type="evidence" value="ECO:0007669"/>
    <property type="project" value="UniProtKB-KW"/>
</dbReference>
<dbReference type="SUPFAM" id="SSF111418">
    <property type="entry name" value="Hormone receptor domain"/>
    <property type="match status" value="1"/>
</dbReference>
<dbReference type="PANTHER" id="PTHR12011:SF347">
    <property type="entry name" value="FI21270P1-RELATED"/>
    <property type="match status" value="1"/>
</dbReference>
<evidence type="ECO:0000313" key="17">
    <source>
        <dbReference type="EMBL" id="GIY03302.1"/>
    </source>
</evidence>
<feature type="domain" description="GAIN-B" evidence="14">
    <location>
        <begin position="354"/>
        <end position="529"/>
    </location>
</feature>
<dbReference type="Pfam" id="PF01825">
    <property type="entry name" value="GPS"/>
    <property type="match status" value="1"/>
</dbReference>
<evidence type="ECO:0000256" key="3">
    <source>
        <dbReference type="ARBA" id="ARBA00022692"/>
    </source>
</evidence>
<keyword evidence="6" id="KW-0297">G-protein coupled receptor</keyword>
<sequence>MYQKSQVYVGNKSFWTSGTKCPKNVNNAPVQVTRWTSTNSPFPEWLESKINATSTEVLHKNDGCKFLVIHPNPHNVDDQTAKHAAICEFLFPGNVDDSTQNQTVDDSFPTESISHTSSPFSNQSFIDATTSMPIKSKTLNPADSLHWSSKEDPLDMKTKKITFLTTKSSEMTSISYSNEETNEGLTTKVNGFCKGRFEAGIEWPDASPGVTVNMSCPEGMTGYAQWKCDALTLHYTPARPHIQDCKHIWITKLEENVNNGADAIQISLKLANETKHQSLSHGDITALVDLSTKILALYNEQNRDEAYDEIKIQEKPFMGSSSRNTSNSSSKSNAETCNQHGQSLELHAKSSDKLQFTVTAENIGLQTFIFNNTAPSDEDMIVFPQKAPGVETNSSILVPSDLQLKNWLSPCRSYKSAVGVIYSHVGDFLKDENLSRSLAHVVTKVISFSLSNSSESMKLPKGQEVTVVLQHLRQTDIQKGLLKYPRCIQTYGQWDESGCYRLSSNETHTVCRCDHLTNFAVLMDIYDNIEEDEIQSILTYVCCGISSVALIGTLICLLEIRSLHGRRSIITGNLCVCLLFTNLLILFGLDQTQNKVVCAIIAGLLHFWILSAFCWMLVEGYHLYRMVILVFQRGTNLSVKFYYFFAYGSPLVIVAISASVRWQGYGGHNYCWLTSHHGLMWSFVGPACAIILINIVIFILTLRSASTSWARGSMSVMCLLGLTWCLGLFYINKTFQVFSYIFTLLNGLQGVFIFIFHIILNDKVQTICFAKWKGKKQHWKKQNTQQISNNHGHSKTSTRTSLDSNGCASRTVATRNSRTAATALPSVPSIT</sequence>
<dbReference type="PROSITE" id="PS50221">
    <property type="entry name" value="GAIN_B"/>
    <property type="match status" value="1"/>
</dbReference>
<evidence type="ECO:0000256" key="1">
    <source>
        <dbReference type="ARBA" id="ARBA00004141"/>
    </source>
</evidence>
<evidence type="ECO:0000256" key="10">
    <source>
        <dbReference type="ARBA" id="ARBA00023180"/>
    </source>
</evidence>
<dbReference type="InterPro" id="IPR017981">
    <property type="entry name" value="GPCR_2-like_7TM"/>
</dbReference>
<feature type="transmembrane region" description="Helical" evidence="13">
    <location>
        <begin position="737"/>
        <end position="760"/>
    </location>
</feature>
<keyword evidence="9 17" id="KW-0675">Receptor</keyword>
<keyword evidence="4" id="KW-0732">Signal</keyword>
<feature type="compositionally biased region" description="Low complexity" evidence="12">
    <location>
        <begin position="320"/>
        <end position="333"/>
    </location>
</feature>
<evidence type="ECO:0000256" key="2">
    <source>
        <dbReference type="ARBA" id="ARBA00007343"/>
    </source>
</evidence>
<dbReference type="SMART" id="SM00008">
    <property type="entry name" value="HormR"/>
    <property type="match status" value="1"/>
</dbReference>
<dbReference type="PROSITE" id="PS50227">
    <property type="entry name" value="G_PROTEIN_RECEP_F2_3"/>
    <property type="match status" value="1"/>
</dbReference>
<dbReference type="InterPro" id="IPR001879">
    <property type="entry name" value="GPCR_2_extracellular_dom"/>
</dbReference>
<keyword evidence="5 13" id="KW-1133">Transmembrane helix</keyword>
<evidence type="ECO:0000256" key="7">
    <source>
        <dbReference type="ARBA" id="ARBA00023136"/>
    </source>
</evidence>
<evidence type="ECO:0000256" key="6">
    <source>
        <dbReference type="ARBA" id="ARBA00023040"/>
    </source>
</evidence>
<feature type="transmembrane region" description="Helical" evidence="13">
    <location>
        <begin position="714"/>
        <end position="731"/>
    </location>
</feature>
<dbReference type="PROSITE" id="PS50261">
    <property type="entry name" value="G_PROTEIN_RECEP_F2_4"/>
    <property type="match status" value="1"/>
</dbReference>
<keyword evidence="7 13" id="KW-0472">Membrane</keyword>
<dbReference type="PANTHER" id="PTHR12011">
    <property type="entry name" value="ADHESION G-PROTEIN COUPLED RECEPTOR"/>
    <property type="match status" value="1"/>
</dbReference>
<dbReference type="InterPro" id="IPR036445">
    <property type="entry name" value="GPCR_2_extracell_dom_sf"/>
</dbReference>
<comment type="subcellular location">
    <subcellularLocation>
        <location evidence="1">Membrane</location>
        <topology evidence="1">Multi-pass membrane protein</topology>
    </subcellularLocation>
</comment>
<keyword evidence="8" id="KW-1015">Disulfide bond</keyword>
<evidence type="ECO:0000256" key="11">
    <source>
        <dbReference type="ARBA" id="ARBA00023224"/>
    </source>
</evidence>
<keyword evidence="10" id="KW-0325">Glycoprotein</keyword>
<name>A0AAV4Q541_CAEEX</name>
<dbReference type="InterPro" id="IPR057244">
    <property type="entry name" value="GAIN_B"/>
</dbReference>
<dbReference type="PRINTS" id="PR00249">
    <property type="entry name" value="GPCRSECRETIN"/>
</dbReference>
<feature type="domain" description="G-protein coupled receptors family 2 profile 1" evidence="15">
    <location>
        <begin position="192"/>
        <end position="249"/>
    </location>
</feature>
<dbReference type="GO" id="GO:0007166">
    <property type="term" value="P:cell surface receptor signaling pathway"/>
    <property type="evidence" value="ECO:0007669"/>
    <property type="project" value="InterPro"/>
</dbReference>
<dbReference type="Pfam" id="PF02793">
    <property type="entry name" value="HRM"/>
    <property type="match status" value="1"/>
</dbReference>
<dbReference type="InterPro" id="IPR000203">
    <property type="entry name" value="GPS"/>
</dbReference>
<dbReference type="InterPro" id="IPR000832">
    <property type="entry name" value="GPCR_2_secretin-like"/>
</dbReference>
<evidence type="ECO:0000256" key="12">
    <source>
        <dbReference type="SAM" id="MobiDB-lite"/>
    </source>
</evidence>
<reference evidence="17 18" key="1">
    <citation type="submission" date="2021-06" db="EMBL/GenBank/DDBJ databases">
        <title>Caerostris extrusa draft genome.</title>
        <authorList>
            <person name="Kono N."/>
            <person name="Arakawa K."/>
        </authorList>
    </citation>
    <scope>NUCLEOTIDE SEQUENCE [LARGE SCALE GENOMIC DNA]</scope>
</reference>
<comment type="caution">
    <text evidence="17">The sequence shown here is derived from an EMBL/GenBank/DDBJ whole genome shotgun (WGS) entry which is preliminary data.</text>
</comment>
<feature type="compositionally biased region" description="Polar residues" evidence="12">
    <location>
        <begin position="783"/>
        <end position="807"/>
    </location>
</feature>
<gene>
    <name evidence="17" type="primary">ADGRL3</name>
    <name evidence="17" type="ORF">CEXT_441412</name>
</gene>
<feature type="transmembrane region" description="Helical" evidence="13">
    <location>
        <begin position="537"/>
        <end position="558"/>
    </location>
</feature>
<dbReference type="AlphaFoldDB" id="A0AAV4Q541"/>
<evidence type="ECO:0000256" key="5">
    <source>
        <dbReference type="ARBA" id="ARBA00022989"/>
    </source>
</evidence>
<dbReference type="Gene3D" id="1.25.40.610">
    <property type="match status" value="1"/>
</dbReference>
<evidence type="ECO:0000256" key="8">
    <source>
        <dbReference type="ARBA" id="ARBA00023157"/>
    </source>
</evidence>
<dbReference type="GO" id="GO:0005886">
    <property type="term" value="C:plasma membrane"/>
    <property type="evidence" value="ECO:0007669"/>
    <property type="project" value="TreeGrafter"/>
</dbReference>
<dbReference type="Gene3D" id="4.10.1240.10">
    <property type="entry name" value="GPCR, family 2, extracellular hormone receptor domain"/>
    <property type="match status" value="1"/>
</dbReference>
<evidence type="ECO:0000256" key="9">
    <source>
        <dbReference type="ARBA" id="ARBA00023170"/>
    </source>
</evidence>
<feature type="transmembrane region" description="Helical" evidence="13">
    <location>
        <begin position="680"/>
        <end position="702"/>
    </location>
</feature>
<accession>A0AAV4Q541</accession>
<proteinExistence type="inferred from homology"/>
<dbReference type="Gene3D" id="2.60.220.50">
    <property type="match status" value="1"/>
</dbReference>